<dbReference type="GO" id="GO:0006012">
    <property type="term" value="P:galactose metabolic process"/>
    <property type="evidence" value="ECO:0007669"/>
    <property type="project" value="UniProtKB-UniRule"/>
</dbReference>
<evidence type="ECO:0000256" key="1">
    <source>
        <dbReference type="ARBA" id="ARBA00010951"/>
    </source>
</evidence>
<gene>
    <name evidence="12" type="primary">galT_1</name>
    <name evidence="12" type="ORF">HRbin17_00019</name>
</gene>
<evidence type="ECO:0000256" key="7">
    <source>
        <dbReference type="NCBIfam" id="TIGR00209"/>
    </source>
</evidence>
<dbReference type="GO" id="GO:0008108">
    <property type="term" value="F:UDP-glucose:hexose-1-phosphate uridylyltransferase activity"/>
    <property type="evidence" value="ECO:0007669"/>
    <property type="project" value="UniProtKB-UniRule"/>
</dbReference>
<evidence type="ECO:0000256" key="5">
    <source>
        <dbReference type="ARBA" id="ARBA00022833"/>
    </source>
</evidence>
<comment type="similarity">
    <text evidence="1">Belongs to the galactose-1-phosphate uridylyltransferase type 1 family.</text>
</comment>
<dbReference type="EC" id="2.7.7.12" evidence="7"/>
<evidence type="ECO:0000256" key="6">
    <source>
        <dbReference type="ARBA" id="ARBA00023277"/>
    </source>
</evidence>
<proteinExistence type="inferred from homology"/>
<keyword evidence="6" id="KW-0119">Carbohydrate metabolism</keyword>
<dbReference type="InterPro" id="IPR005849">
    <property type="entry name" value="GalP_Utransf_N"/>
</dbReference>
<feature type="binding site" evidence="9">
    <location>
        <position position="47"/>
    </location>
    <ligand>
        <name>Zn(2+)</name>
        <dbReference type="ChEBI" id="CHEBI:29105"/>
    </ligand>
</feature>
<dbReference type="PIRSF" id="PIRSF000808">
    <property type="entry name" value="GalT"/>
    <property type="match status" value="1"/>
</dbReference>
<evidence type="ECO:0000256" key="2">
    <source>
        <dbReference type="ARBA" id="ARBA00022679"/>
    </source>
</evidence>
<evidence type="ECO:0000259" key="11">
    <source>
        <dbReference type="PROSITE" id="PS51084"/>
    </source>
</evidence>
<evidence type="ECO:0000256" key="3">
    <source>
        <dbReference type="ARBA" id="ARBA00022695"/>
    </source>
</evidence>
<name>A0A2H5X8K8_9BACT</name>
<dbReference type="Proteomes" id="UP000236173">
    <property type="component" value="Unassembled WGS sequence"/>
</dbReference>
<keyword evidence="2 12" id="KW-0808">Transferase</keyword>
<dbReference type="UniPathway" id="UPA00214"/>
<feature type="active site" description="Tele-UMP-histidine intermediate" evidence="8">
    <location>
        <position position="169"/>
    </location>
</feature>
<accession>A0A2H5X8K8</accession>
<keyword evidence="5 9" id="KW-0862">Zinc</keyword>
<feature type="domain" description="HIT" evidence="11">
    <location>
        <begin position="200"/>
        <end position="311"/>
    </location>
</feature>
<organism evidence="12 13">
    <name type="scientific">Candidatus Fervidibacter japonicus</name>
    <dbReference type="NCBI Taxonomy" id="2035412"/>
    <lineage>
        <taxon>Bacteria</taxon>
        <taxon>Candidatus Fervidibacterota</taxon>
        <taxon>Candidatus Fervidibacter</taxon>
    </lineage>
</organism>
<comment type="caution">
    <text evidence="10">Lacks conserved residue(s) required for the propagation of feature annotation.</text>
</comment>
<protein>
    <recommendedName>
        <fullName evidence="7">Galactose-1-phosphate uridylyltransferase</fullName>
        <ecNumber evidence="7">2.7.7.12</ecNumber>
    </recommendedName>
</protein>
<evidence type="ECO:0000256" key="9">
    <source>
        <dbReference type="PIRSR" id="PIRSR000808-3"/>
    </source>
</evidence>
<evidence type="ECO:0000313" key="13">
    <source>
        <dbReference type="Proteomes" id="UP000236173"/>
    </source>
</evidence>
<comment type="caution">
    <text evidence="12">The sequence shown here is derived from an EMBL/GenBank/DDBJ whole genome shotgun (WGS) entry which is preliminary data.</text>
</comment>
<feature type="binding site" evidence="9">
    <location>
        <position position="116"/>
    </location>
    <ligand>
        <name>Zn(2+)</name>
        <dbReference type="ChEBI" id="CHEBI:29105"/>
    </ligand>
</feature>
<evidence type="ECO:0000256" key="10">
    <source>
        <dbReference type="PROSITE-ProRule" id="PRU00464"/>
    </source>
</evidence>
<dbReference type="Pfam" id="PF01087">
    <property type="entry name" value="GalP_UDP_transf"/>
    <property type="match status" value="1"/>
</dbReference>
<dbReference type="NCBIfam" id="TIGR00209">
    <property type="entry name" value="galT_1"/>
    <property type="match status" value="1"/>
</dbReference>
<sequence length="341" mass="38875">MPELRQDYATKEWVIIATERAKRPHEFTKGRADPPPLPERDPHCPFCPGNEDKTPPEVFAIRNNTPPDTTGWLVRVIPNKFPALVPDGRPQRSRQGLYLRMDGTGHHEVVIETPEHHKTLGLLTHKQVEDVVQAYRARYQALNADPANELVLIFRNQGERAGTSLVHPHSQIVAMPIVPVPIRRQLYEAERHYDALGRCVFCDIIAYELEVKERIVLDNDQFIAFVPYAARGPFEVHILPKTHQASFGELRDEQVSDFAGVLQTVLRKLYFGLKNPDYNFAIITSPHYSQGEPHFHWHLRILPRLTTPAGFEMGTGMFINVAVPEENAQFLREVKLPEGDA</sequence>
<feature type="binding site" evidence="9">
    <location>
        <position position="167"/>
    </location>
    <ligand>
        <name>Zn(2+)</name>
        <dbReference type="ChEBI" id="CHEBI:29105"/>
    </ligand>
</feature>
<dbReference type="InterPro" id="IPR053177">
    <property type="entry name" value="ADP-glucose_phosphorylase"/>
</dbReference>
<dbReference type="GO" id="GO:0008270">
    <property type="term" value="F:zinc ion binding"/>
    <property type="evidence" value="ECO:0007669"/>
    <property type="project" value="InterPro"/>
</dbReference>
<dbReference type="Pfam" id="PF02744">
    <property type="entry name" value="GalP_UDP_tr_C"/>
    <property type="match status" value="1"/>
</dbReference>
<dbReference type="AlphaFoldDB" id="A0A2H5X8K8"/>
<comment type="cofactor">
    <cofactor evidence="9">
        <name>Zn(2+)</name>
        <dbReference type="ChEBI" id="CHEBI:29105"/>
    </cofactor>
    <text evidence="9">Binds 1 zinc ion per subunit.</text>
</comment>
<dbReference type="InterPro" id="IPR011146">
    <property type="entry name" value="HIT-like"/>
</dbReference>
<dbReference type="PANTHER" id="PTHR42763">
    <property type="entry name" value="ADP-GLUCOSE PHOSPHORYLASE"/>
    <property type="match status" value="1"/>
</dbReference>
<dbReference type="InterPro" id="IPR036265">
    <property type="entry name" value="HIT-like_sf"/>
</dbReference>
<dbReference type="PROSITE" id="PS51084">
    <property type="entry name" value="HIT_2"/>
    <property type="match status" value="1"/>
</dbReference>
<dbReference type="SUPFAM" id="SSF54197">
    <property type="entry name" value="HIT-like"/>
    <property type="match status" value="2"/>
</dbReference>
<dbReference type="PANTHER" id="PTHR42763:SF2">
    <property type="entry name" value="ADP-GLUCOSE PHOSPHORYLASE"/>
    <property type="match status" value="1"/>
</dbReference>
<dbReference type="InterPro" id="IPR001937">
    <property type="entry name" value="GalP_UDPtransf1"/>
</dbReference>
<reference evidence="13" key="1">
    <citation type="submission" date="2017-09" db="EMBL/GenBank/DDBJ databases">
        <title>Metaegenomics of thermophilic ammonia-oxidizing enrichment culture.</title>
        <authorList>
            <person name="Kato S."/>
            <person name="Suzuki K."/>
        </authorList>
    </citation>
    <scope>NUCLEOTIDE SEQUENCE [LARGE SCALE GENOMIC DNA]</scope>
</reference>
<feature type="binding site" evidence="9">
    <location>
        <position position="44"/>
    </location>
    <ligand>
        <name>Zn(2+)</name>
        <dbReference type="ChEBI" id="CHEBI:29105"/>
    </ligand>
</feature>
<keyword evidence="3 12" id="KW-0548">Nucleotidyltransferase</keyword>
<keyword evidence="4 9" id="KW-0479">Metal-binding</keyword>
<dbReference type="EMBL" id="BEHT01000001">
    <property type="protein sequence ID" value="GBC97532.1"/>
    <property type="molecule type" value="Genomic_DNA"/>
</dbReference>
<evidence type="ECO:0000313" key="12">
    <source>
        <dbReference type="EMBL" id="GBC97532.1"/>
    </source>
</evidence>
<dbReference type="InterPro" id="IPR005850">
    <property type="entry name" value="GalP_Utransf_C"/>
</dbReference>
<dbReference type="Gene3D" id="3.30.428.10">
    <property type="entry name" value="HIT-like"/>
    <property type="match status" value="2"/>
</dbReference>
<evidence type="ECO:0000256" key="4">
    <source>
        <dbReference type="ARBA" id="ARBA00022723"/>
    </source>
</evidence>
<evidence type="ECO:0000256" key="8">
    <source>
        <dbReference type="PIRSR" id="PIRSR000808-1"/>
    </source>
</evidence>